<dbReference type="GO" id="GO:0005524">
    <property type="term" value="F:ATP binding"/>
    <property type="evidence" value="ECO:0007669"/>
    <property type="project" value="UniProtKB-KW"/>
</dbReference>
<evidence type="ECO:0000256" key="4">
    <source>
        <dbReference type="ARBA" id="ARBA00022840"/>
    </source>
</evidence>
<comment type="caution">
    <text evidence="8">The sequence shown here is derived from an EMBL/GenBank/DDBJ whole genome shotgun (WGS) entry which is preliminary data.</text>
</comment>
<dbReference type="GO" id="GO:0016787">
    <property type="term" value="F:hydrolase activity"/>
    <property type="evidence" value="ECO:0007669"/>
    <property type="project" value="UniProtKB-KW"/>
</dbReference>
<dbReference type="GO" id="GO:0003724">
    <property type="term" value="F:RNA helicase activity"/>
    <property type="evidence" value="ECO:0007669"/>
    <property type="project" value="TreeGrafter"/>
</dbReference>
<feature type="compositionally biased region" description="Low complexity" evidence="5">
    <location>
        <begin position="752"/>
        <end position="764"/>
    </location>
</feature>
<gene>
    <name evidence="8" type="ORF">EZS28_010334</name>
</gene>
<evidence type="ECO:0000259" key="6">
    <source>
        <dbReference type="PROSITE" id="PS51192"/>
    </source>
</evidence>
<keyword evidence="3" id="KW-0347">Helicase</keyword>
<accession>A0A5J4WIJ5</accession>
<keyword evidence="4" id="KW-0067">ATP-binding</keyword>
<dbReference type="GO" id="GO:0005829">
    <property type="term" value="C:cytosol"/>
    <property type="evidence" value="ECO:0007669"/>
    <property type="project" value="TreeGrafter"/>
</dbReference>
<proteinExistence type="predicted"/>
<dbReference type="PROSITE" id="PS00039">
    <property type="entry name" value="DEAD_ATP_HELICASE"/>
    <property type="match status" value="1"/>
</dbReference>
<feature type="region of interest" description="Disordered" evidence="5">
    <location>
        <begin position="525"/>
        <end position="857"/>
    </location>
</feature>
<protein>
    <submittedName>
        <fullName evidence="8">Uncharacterized protein</fullName>
    </submittedName>
</protein>
<feature type="compositionally biased region" description="Basic and acidic residues" evidence="5">
    <location>
        <begin position="579"/>
        <end position="596"/>
    </location>
</feature>
<feature type="non-terminal residue" evidence="8">
    <location>
        <position position="1"/>
    </location>
</feature>
<evidence type="ECO:0000313" key="8">
    <source>
        <dbReference type="EMBL" id="KAA6394135.1"/>
    </source>
</evidence>
<organism evidence="8 9">
    <name type="scientific">Streblomastix strix</name>
    <dbReference type="NCBI Taxonomy" id="222440"/>
    <lineage>
        <taxon>Eukaryota</taxon>
        <taxon>Metamonada</taxon>
        <taxon>Preaxostyla</taxon>
        <taxon>Oxymonadida</taxon>
        <taxon>Streblomastigidae</taxon>
        <taxon>Streblomastix</taxon>
    </lineage>
</organism>
<evidence type="ECO:0000256" key="3">
    <source>
        <dbReference type="ARBA" id="ARBA00022806"/>
    </source>
</evidence>
<feature type="region of interest" description="Disordered" evidence="5">
    <location>
        <begin position="391"/>
        <end position="428"/>
    </location>
</feature>
<dbReference type="InterPro" id="IPR001650">
    <property type="entry name" value="Helicase_C-like"/>
</dbReference>
<dbReference type="AlphaFoldDB" id="A0A5J4WIJ5"/>
<dbReference type="GO" id="GO:0003676">
    <property type="term" value="F:nucleic acid binding"/>
    <property type="evidence" value="ECO:0007669"/>
    <property type="project" value="InterPro"/>
</dbReference>
<keyword evidence="1" id="KW-0547">Nucleotide-binding</keyword>
<dbReference type="Gene3D" id="3.40.50.300">
    <property type="entry name" value="P-loop containing nucleotide triphosphate hydrolases"/>
    <property type="match status" value="2"/>
</dbReference>
<feature type="domain" description="Helicase C-terminal" evidence="7">
    <location>
        <begin position="228"/>
        <end position="412"/>
    </location>
</feature>
<dbReference type="PROSITE" id="PS51192">
    <property type="entry name" value="HELICASE_ATP_BIND_1"/>
    <property type="match status" value="1"/>
</dbReference>
<dbReference type="InterPro" id="IPR050079">
    <property type="entry name" value="DEAD_box_RNA_helicase"/>
</dbReference>
<dbReference type="InterPro" id="IPR027417">
    <property type="entry name" value="P-loop_NTPase"/>
</dbReference>
<feature type="compositionally biased region" description="Acidic residues" evidence="5">
    <location>
        <begin position="661"/>
        <end position="681"/>
    </location>
</feature>
<name>A0A5J4WIJ5_9EUKA</name>
<dbReference type="PANTHER" id="PTHR47959:SF1">
    <property type="entry name" value="ATP-DEPENDENT RNA HELICASE DBPA"/>
    <property type="match status" value="1"/>
</dbReference>
<feature type="compositionally biased region" description="Basic residues" evidence="5">
    <location>
        <begin position="830"/>
        <end position="842"/>
    </location>
</feature>
<feature type="compositionally biased region" description="Basic and acidic residues" evidence="5">
    <location>
        <begin position="803"/>
        <end position="815"/>
    </location>
</feature>
<dbReference type="PROSITE" id="PS51194">
    <property type="entry name" value="HELICASE_CTER"/>
    <property type="match status" value="1"/>
</dbReference>
<feature type="compositionally biased region" description="Acidic residues" evidence="5">
    <location>
        <begin position="400"/>
        <end position="415"/>
    </location>
</feature>
<evidence type="ECO:0000256" key="1">
    <source>
        <dbReference type="ARBA" id="ARBA00022741"/>
    </source>
</evidence>
<dbReference type="InterPro" id="IPR000629">
    <property type="entry name" value="RNA-helicase_DEAD-box_CS"/>
</dbReference>
<feature type="domain" description="Helicase ATP-binding" evidence="6">
    <location>
        <begin position="34"/>
        <end position="131"/>
    </location>
</feature>
<dbReference type="InterPro" id="IPR014001">
    <property type="entry name" value="Helicase_ATP-bd"/>
</dbReference>
<dbReference type="Pfam" id="PF00271">
    <property type="entry name" value="Helicase_C"/>
    <property type="match status" value="1"/>
</dbReference>
<dbReference type="PANTHER" id="PTHR47959">
    <property type="entry name" value="ATP-DEPENDENT RNA HELICASE RHLE-RELATED"/>
    <property type="match status" value="1"/>
</dbReference>
<feature type="compositionally biased region" description="Basic and acidic residues" evidence="5">
    <location>
        <begin position="546"/>
        <end position="558"/>
    </location>
</feature>
<dbReference type="Proteomes" id="UP000324800">
    <property type="component" value="Unassembled WGS sequence"/>
</dbReference>
<dbReference type="Pfam" id="PF00270">
    <property type="entry name" value="DEAD"/>
    <property type="match status" value="1"/>
</dbReference>
<feature type="compositionally biased region" description="Acidic residues" evidence="5">
    <location>
        <begin position="610"/>
        <end position="624"/>
    </location>
</feature>
<evidence type="ECO:0000256" key="5">
    <source>
        <dbReference type="SAM" id="MobiDB-lite"/>
    </source>
</evidence>
<feature type="region of interest" description="Disordered" evidence="5">
    <location>
        <begin position="215"/>
        <end position="241"/>
    </location>
</feature>
<keyword evidence="2" id="KW-0378">Hydrolase</keyword>
<sequence length="857" mass="97157">CDLFPPSRISSINIYRSGTKNPAGLPDPVGAIAITSLPVRTIVLENVSHIVLDEADRLLEFGFQKEIQSLFEILPGSLIIPSLSTNHNNQESNSKKKNSGGSSIQTLLFTATMSSDVQTLAKNVLNKPVLVSPVQNDINIDEAQKQNIGNNKEKSISTSLQTQMLTTKDAKTALIDPLHFGIVSTLTQEVVFVEGERERDAVAFLIARSRLQGKSKSLQQNKDNSDDPINALPPPAPSSEQGGLLIFARTRTRVHRLCILLRLLGLSAMELHGGLTMGERLFALECFKSGSIQKQGNTNIIKKMNKDNNNEEEEEDEEDLQAIHPGRGGSTSILIATDLAARGLDVDGVKIVLSYDEPKKLRDHIHRAGRTARMGKDGRCITVMMMKRKSKEQILREKQEIDEDEDESDDIDNDQDNNKLGKNKQKGKQVQLHKAKLQAQQFIIPKLLVLMNENSPGAILQRTIAKSELNAALEAVNGINGDLLRITQEEAASKEMIEAERDLRFAESGLKKFVGENDFDKNGKLITKKDKRKGKDDSKKNKKGKQGIDKQGDAKDDKEGSEDEIQQMNTNRRLMWIQSREERERDKRESKVKEGVDTENMIMRKKMGIDSDEDEDDDDDEESDEKSVDNKQQQKQNKKKSIKKDKNNERSGKNQLNHISDDEDDDEDDEEYSTNEDEDEIEQKKNKSKSGKRNGITMKKIKRKRQSAFDDDADNENEDDEDSISDKKGKKNNQKQNEQKRFGRDRFDVFKKSSQNKSSNQDNQGQKRRRLNEDEEQHDKTKQSQTKSNQSNENVQQSRKQRKFDNQSKNFGERSKRGKKSAFDVPYLKEKRKGPTKGKNNKKNPFQMKIKRGEQKV</sequence>
<dbReference type="EMBL" id="SNRW01002030">
    <property type="protein sequence ID" value="KAA6394135.1"/>
    <property type="molecule type" value="Genomic_DNA"/>
</dbReference>
<dbReference type="CDD" id="cd18787">
    <property type="entry name" value="SF2_C_DEAD"/>
    <property type="match status" value="1"/>
</dbReference>
<evidence type="ECO:0000313" key="9">
    <source>
        <dbReference type="Proteomes" id="UP000324800"/>
    </source>
</evidence>
<feature type="compositionally biased region" description="Polar residues" evidence="5">
    <location>
        <begin position="783"/>
        <end position="798"/>
    </location>
</feature>
<dbReference type="SUPFAM" id="SSF52540">
    <property type="entry name" value="P-loop containing nucleoside triphosphate hydrolases"/>
    <property type="match status" value="1"/>
</dbReference>
<dbReference type="OrthoDB" id="10648759at2759"/>
<feature type="compositionally biased region" description="Basic and acidic residues" evidence="5">
    <location>
        <begin position="737"/>
        <end position="751"/>
    </location>
</feature>
<dbReference type="InterPro" id="IPR011545">
    <property type="entry name" value="DEAD/DEAH_box_helicase_dom"/>
</dbReference>
<reference evidence="8 9" key="1">
    <citation type="submission" date="2019-03" db="EMBL/GenBank/DDBJ databases">
        <title>Single cell metagenomics reveals metabolic interactions within the superorganism composed of flagellate Streblomastix strix and complex community of Bacteroidetes bacteria on its surface.</title>
        <authorList>
            <person name="Treitli S.C."/>
            <person name="Kolisko M."/>
            <person name="Husnik F."/>
            <person name="Keeling P."/>
            <person name="Hampl V."/>
        </authorList>
    </citation>
    <scope>NUCLEOTIDE SEQUENCE [LARGE SCALE GENOMIC DNA]</scope>
    <source>
        <strain evidence="8">ST1C</strain>
    </source>
</reference>
<evidence type="ECO:0000259" key="7">
    <source>
        <dbReference type="PROSITE" id="PS51194"/>
    </source>
</evidence>
<feature type="compositionally biased region" description="Acidic residues" evidence="5">
    <location>
        <begin position="709"/>
        <end position="723"/>
    </location>
</feature>
<dbReference type="SMART" id="SM00490">
    <property type="entry name" value="HELICc"/>
    <property type="match status" value="1"/>
</dbReference>
<evidence type="ECO:0000256" key="2">
    <source>
        <dbReference type="ARBA" id="ARBA00022801"/>
    </source>
</evidence>